<evidence type="ECO:0000313" key="2">
    <source>
        <dbReference type="EMBL" id="KAK7299011.1"/>
    </source>
</evidence>
<reference evidence="2 3" key="1">
    <citation type="submission" date="2024-01" db="EMBL/GenBank/DDBJ databases">
        <title>The genomes of 5 underutilized Papilionoideae crops provide insights into root nodulation and disease resistanc.</title>
        <authorList>
            <person name="Jiang F."/>
        </authorList>
    </citation>
    <scope>NUCLEOTIDE SEQUENCE [LARGE SCALE GENOMIC DNA]</scope>
    <source>
        <strain evidence="2">LVBAO_FW01</strain>
        <tissue evidence="2">Leaves</tissue>
    </source>
</reference>
<name>A0AAN9JJ27_CANGL</name>
<evidence type="ECO:0000313" key="3">
    <source>
        <dbReference type="Proteomes" id="UP001367508"/>
    </source>
</evidence>
<dbReference type="EMBL" id="JAYMYQ010000022">
    <property type="protein sequence ID" value="KAK7299011.1"/>
    <property type="molecule type" value="Genomic_DNA"/>
</dbReference>
<dbReference type="AlphaFoldDB" id="A0AAN9JJ27"/>
<gene>
    <name evidence="2" type="ORF">VNO77_46171</name>
</gene>
<comment type="caution">
    <text evidence="2">The sequence shown here is derived from an EMBL/GenBank/DDBJ whole genome shotgun (WGS) entry which is preliminary data.</text>
</comment>
<evidence type="ECO:0000256" key="1">
    <source>
        <dbReference type="SAM" id="MobiDB-lite"/>
    </source>
</evidence>
<organism evidence="2 3">
    <name type="scientific">Canavalia gladiata</name>
    <name type="common">Sword bean</name>
    <name type="synonym">Dolichos gladiatus</name>
    <dbReference type="NCBI Taxonomy" id="3824"/>
    <lineage>
        <taxon>Eukaryota</taxon>
        <taxon>Viridiplantae</taxon>
        <taxon>Streptophyta</taxon>
        <taxon>Embryophyta</taxon>
        <taxon>Tracheophyta</taxon>
        <taxon>Spermatophyta</taxon>
        <taxon>Magnoliopsida</taxon>
        <taxon>eudicotyledons</taxon>
        <taxon>Gunneridae</taxon>
        <taxon>Pentapetalae</taxon>
        <taxon>rosids</taxon>
        <taxon>fabids</taxon>
        <taxon>Fabales</taxon>
        <taxon>Fabaceae</taxon>
        <taxon>Papilionoideae</taxon>
        <taxon>50 kb inversion clade</taxon>
        <taxon>NPAAA clade</taxon>
        <taxon>indigoferoid/millettioid clade</taxon>
        <taxon>Phaseoleae</taxon>
        <taxon>Canavalia</taxon>
    </lineage>
</organism>
<accession>A0AAN9JJ27</accession>
<feature type="compositionally biased region" description="Basic and acidic residues" evidence="1">
    <location>
        <begin position="45"/>
        <end position="60"/>
    </location>
</feature>
<feature type="region of interest" description="Disordered" evidence="1">
    <location>
        <begin position="43"/>
        <end position="68"/>
    </location>
</feature>
<protein>
    <submittedName>
        <fullName evidence="2">Uncharacterized protein</fullName>
    </submittedName>
</protein>
<keyword evidence="3" id="KW-1185">Reference proteome</keyword>
<proteinExistence type="predicted"/>
<sequence>MSGIEEDRASGFEVSGLPWLEASKRDIRKKKIGQTKTKVALLPSRENEKMDKQIENEERGGIALSSAI</sequence>
<dbReference type="Proteomes" id="UP001367508">
    <property type="component" value="Unassembled WGS sequence"/>
</dbReference>